<dbReference type="AlphaFoldDB" id="A0A1S2VAM3"/>
<dbReference type="Proteomes" id="UP000181790">
    <property type="component" value="Unassembled WGS sequence"/>
</dbReference>
<evidence type="ECO:0000313" key="3">
    <source>
        <dbReference type="Proteomes" id="UP000181790"/>
    </source>
</evidence>
<protein>
    <submittedName>
        <fullName evidence="2">Chromosome partitioning protein ParA</fullName>
    </submittedName>
</protein>
<proteinExistence type="predicted"/>
<comment type="caution">
    <text evidence="2">The sequence shown here is derived from an EMBL/GenBank/DDBJ whole genome shotgun (WGS) entry which is preliminary data.</text>
</comment>
<dbReference type="Gene3D" id="3.40.50.300">
    <property type="entry name" value="P-loop containing nucleotide triphosphate hydrolases"/>
    <property type="match status" value="1"/>
</dbReference>
<dbReference type="InterPro" id="IPR027417">
    <property type="entry name" value="P-loop_NTPase"/>
</dbReference>
<accession>A0A1S2VAM3</accession>
<dbReference type="Pfam" id="PF01656">
    <property type="entry name" value="CbiA"/>
    <property type="match status" value="1"/>
</dbReference>
<dbReference type="PANTHER" id="PTHR13696:SF96">
    <property type="entry name" value="COBQ_COBB_MIND_PARA NUCLEOTIDE BINDING DOMAIN-CONTAINING PROTEIN"/>
    <property type="match status" value="1"/>
</dbReference>
<dbReference type="EMBL" id="MORL01000036">
    <property type="protein sequence ID" value="OIN55787.1"/>
    <property type="molecule type" value="Genomic_DNA"/>
</dbReference>
<sequence>MIFTTGGIKGGSGKTTFATNLAIYLSSKGRDVLFVDADDQGSAHAFSIQREATTNGNTGYTAIRQSDKEVRSEVLKLASKFDDIVIDTGGRDTTSQRAALSITDVYLVPFYPRSLDIWTLEKVESLISDMQVANPKLKAFSFINRADSQGGDNRDVAELLKESQIVTYLDTPLVQRKTFANAISYGLGIFEMKPKDKKATDEFTALYEALFSALKIKAY</sequence>
<reference evidence="2 3" key="1">
    <citation type="submission" date="2016-10" db="EMBL/GenBank/DDBJ databases">
        <title>Arsenicibacter rosenii gen. nov., sp. nov., an efficient arsenic-methylating bacterium isolated from an arsenic-contaminated paddy soil.</title>
        <authorList>
            <person name="Huang K."/>
        </authorList>
    </citation>
    <scope>NUCLEOTIDE SEQUENCE [LARGE SCALE GENOMIC DNA]</scope>
    <source>
        <strain evidence="2 3">SM-1</strain>
    </source>
</reference>
<dbReference type="InterPro" id="IPR002586">
    <property type="entry name" value="CobQ/CobB/MinD/ParA_Nub-bd_dom"/>
</dbReference>
<name>A0A1S2VAM3_9BACT</name>
<evidence type="ECO:0000313" key="2">
    <source>
        <dbReference type="EMBL" id="OIN55787.1"/>
    </source>
</evidence>
<dbReference type="PIRSF" id="PIRSF009320">
    <property type="entry name" value="Nuc_binding_HP_1000"/>
    <property type="match status" value="1"/>
</dbReference>
<dbReference type="SUPFAM" id="SSF52540">
    <property type="entry name" value="P-loop containing nucleoside triphosphate hydrolases"/>
    <property type="match status" value="1"/>
</dbReference>
<dbReference type="OrthoDB" id="69313at2"/>
<feature type="domain" description="CobQ/CobB/MinD/ParA nucleotide binding" evidence="1">
    <location>
        <begin position="7"/>
        <end position="186"/>
    </location>
</feature>
<dbReference type="CDD" id="cd02042">
    <property type="entry name" value="ParAB_family"/>
    <property type="match status" value="1"/>
</dbReference>
<keyword evidence="3" id="KW-1185">Reference proteome</keyword>
<dbReference type="InterPro" id="IPR050678">
    <property type="entry name" value="DNA_Partitioning_ATPase"/>
</dbReference>
<organism evidence="2 3">
    <name type="scientific">Arsenicibacter rosenii</name>
    <dbReference type="NCBI Taxonomy" id="1750698"/>
    <lineage>
        <taxon>Bacteria</taxon>
        <taxon>Pseudomonadati</taxon>
        <taxon>Bacteroidota</taxon>
        <taxon>Cytophagia</taxon>
        <taxon>Cytophagales</taxon>
        <taxon>Spirosomataceae</taxon>
        <taxon>Arsenicibacter</taxon>
    </lineage>
</organism>
<dbReference type="RefSeq" id="WP_071506597.1">
    <property type="nucleotide sequence ID" value="NZ_MORL01000036.1"/>
</dbReference>
<evidence type="ECO:0000259" key="1">
    <source>
        <dbReference type="Pfam" id="PF01656"/>
    </source>
</evidence>
<gene>
    <name evidence="2" type="ORF">BLX24_28260</name>
</gene>
<dbReference type="PANTHER" id="PTHR13696">
    <property type="entry name" value="P-LOOP CONTAINING NUCLEOSIDE TRIPHOSPHATE HYDROLASE"/>
    <property type="match status" value="1"/>
</dbReference>